<dbReference type="GO" id="GO:0005829">
    <property type="term" value="C:cytosol"/>
    <property type="evidence" value="ECO:0007669"/>
    <property type="project" value="TreeGrafter"/>
</dbReference>
<dbReference type="Pfam" id="PF02602">
    <property type="entry name" value="HEM4"/>
    <property type="match status" value="1"/>
</dbReference>
<evidence type="ECO:0000313" key="2">
    <source>
        <dbReference type="EMBL" id="SDL54448.1"/>
    </source>
</evidence>
<reference evidence="2 4" key="1">
    <citation type="submission" date="2016-10" db="EMBL/GenBank/DDBJ databases">
        <authorList>
            <person name="Varghese N."/>
            <person name="Submissions S."/>
        </authorList>
    </citation>
    <scope>NUCLEOTIDE SEQUENCE [LARGE SCALE GENOMIC DNA]</scope>
    <source>
        <strain evidence="2 4">CGMCC 1.10941</strain>
    </source>
</reference>
<dbReference type="InterPro" id="IPR036108">
    <property type="entry name" value="4pyrrol_syn_uPrphyn_synt_sf"/>
</dbReference>
<dbReference type="PANTHER" id="PTHR12390:SF0">
    <property type="entry name" value="UROPORPHYRINOGEN-III SYNTHASE"/>
    <property type="match status" value="1"/>
</dbReference>
<accession>A0A4U8WCR5</accession>
<evidence type="ECO:0000313" key="5">
    <source>
        <dbReference type="Proteomes" id="UP000290013"/>
    </source>
</evidence>
<gene>
    <name evidence="3" type="ORF">NCTC12078_01956</name>
    <name evidence="2" type="ORF">SAMN05216273_102117</name>
</gene>
<sequence length="268" mass="30801">MHAPNGTNSDAMEVIIYLIEYMMRIKSILVSQPAPSESSPYLEIAKKEKIKIDFRPFIHVEGVDNKELRTQKIDLTQYTGIIFTSKNAIDHYFRLAEELRFAVPDTMRYICQSEAIANYLQKHIVYRKRKISFGEKNFSDLLPLFKKFPSEKYLLPSSDLLSPDIVKTMEASNVDWKRAIMYRTVCSDLTDINIKDYDMLIFFSPQGIKSLQQNFPDFKQEDTKIGVFGPTTSAAAEEAGLKVDLMAPTKETPSMTMALEKYIKVLHK</sequence>
<dbReference type="STRING" id="1141221.SAMN05216273_102117"/>
<dbReference type="Proteomes" id="UP000199242">
    <property type="component" value="Unassembled WGS sequence"/>
</dbReference>
<evidence type="ECO:0000313" key="4">
    <source>
        <dbReference type="Proteomes" id="UP000199242"/>
    </source>
</evidence>
<dbReference type="InterPro" id="IPR039793">
    <property type="entry name" value="UROS/Hem4"/>
</dbReference>
<accession>A0A1G9KXK1</accession>
<dbReference type="KEGG" id="ctai:NCTC12078_01956"/>
<evidence type="ECO:0000313" key="3">
    <source>
        <dbReference type="EMBL" id="VFB03933.1"/>
    </source>
</evidence>
<dbReference type="Proteomes" id="UP000290013">
    <property type="component" value="Chromosome"/>
</dbReference>
<reference evidence="3 5" key="2">
    <citation type="submission" date="2019-02" db="EMBL/GenBank/DDBJ databases">
        <authorList>
            <consortium name="Pathogen Informatics"/>
        </authorList>
    </citation>
    <scope>NUCLEOTIDE SEQUENCE [LARGE SCALE GENOMIC DNA]</scope>
    <source>
        <strain evidence="3 5">3012STDY6944375</strain>
    </source>
</reference>
<evidence type="ECO:0000259" key="1">
    <source>
        <dbReference type="Pfam" id="PF02602"/>
    </source>
</evidence>
<organism evidence="3 5">
    <name type="scientific">Chryseobacterium taihuense</name>
    <dbReference type="NCBI Taxonomy" id="1141221"/>
    <lineage>
        <taxon>Bacteria</taxon>
        <taxon>Pseudomonadati</taxon>
        <taxon>Bacteroidota</taxon>
        <taxon>Flavobacteriia</taxon>
        <taxon>Flavobacteriales</taxon>
        <taxon>Weeksellaceae</taxon>
        <taxon>Chryseobacterium group</taxon>
        <taxon>Chryseobacterium</taxon>
    </lineage>
</organism>
<dbReference type="EMBL" id="FNHD01000002">
    <property type="protein sequence ID" value="SDL54448.1"/>
    <property type="molecule type" value="Genomic_DNA"/>
</dbReference>
<protein>
    <submittedName>
        <fullName evidence="3">Uroporphyrinogen-III synthase</fullName>
    </submittedName>
</protein>
<dbReference type="SUPFAM" id="SSF69618">
    <property type="entry name" value="HemD-like"/>
    <property type="match status" value="1"/>
</dbReference>
<name>A0A1G9KXK1_9FLAO</name>
<keyword evidence="4" id="KW-1185">Reference proteome</keyword>
<dbReference type="InterPro" id="IPR003754">
    <property type="entry name" value="4pyrrol_synth_uPrphyn_synth"/>
</dbReference>
<dbReference type="Gene3D" id="3.40.50.10090">
    <property type="match status" value="2"/>
</dbReference>
<proteinExistence type="predicted"/>
<dbReference type="PANTHER" id="PTHR12390">
    <property type="entry name" value="UROPORPHYRINOGEN III SYNTHASE"/>
    <property type="match status" value="1"/>
</dbReference>
<dbReference type="CDD" id="cd06578">
    <property type="entry name" value="HemD"/>
    <property type="match status" value="1"/>
</dbReference>
<feature type="domain" description="Tetrapyrrole biosynthesis uroporphyrinogen III synthase" evidence="1">
    <location>
        <begin position="48"/>
        <end position="256"/>
    </location>
</feature>
<dbReference type="GO" id="GO:0004852">
    <property type="term" value="F:uroporphyrinogen-III synthase activity"/>
    <property type="evidence" value="ECO:0007669"/>
    <property type="project" value="InterPro"/>
</dbReference>
<dbReference type="GO" id="GO:0006780">
    <property type="term" value="P:uroporphyrinogen III biosynthetic process"/>
    <property type="evidence" value="ECO:0007669"/>
    <property type="project" value="InterPro"/>
</dbReference>
<dbReference type="AlphaFoldDB" id="A0A1G9KXK1"/>
<dbReference type="EMBL" id="LR215974">
    <property type="protein sequence ID" value="VFB03933.1"/>
    <property type="molecule type" value="Genomic_DNA"/>
</dbReference>